<name>A0A2H3CSA3_ARMGA</name>
<dbReference type="Proteomes" id="UP000217790">
    <property type="component" value="Unassembled WGS sequence"/>
</dbReference>
<proteinExistence type="predicted"/>
<feature type="non-terminal residue" evidence="1">
    <location>
        <position position="98"/>
    </location>
</feature>
<sequence length="98" mass="11254">DEYHAIGLKSCLLKMLTYIIHKKLYKWADSLGIISPLQNGFRPGYRTNNNLFILHTLIEQACADGKCLWVAFVDIINAFPFTDQTTLWLKLYKLGFTG</sequence>
<accession>A0A2H3CSA3</accession>
<dbReference type="OrthoDB" id="3049395at2759"/>
<dbReference type="AlphaFoldDB" id="A0A2H3CSA3"/>
<dbReference type="InParanoid" id="A0A2H3CSA3"/>
<protein>
    <submittedName>
        <fullName evidence="1">Uncharacterized protein</fullName>
    </submittedName>
</protein>
<evidence type="ECO:0000313" key="1">
    <source>
        <dbReference type="EMBL" id="PBK85949.1"/>
    </source>
</evidence>
<evidence type="ECO:0000313" key="2">
    <source>
        <dbReference type="Proteomes" id="UP000217790"/>
    </source>
</evidence>
<organism evidence="1 2">
    <name type="scientific">Armillaria gallica</name>
    <name type="common">Bulbous honey fungus</name>
    <name type="synonym">Armillaria bulbosa</name>
    <dbReference type="NCBI Taxonomy" id="47427"/>
    <lineage>
        <taxon>Eukaryota</taxon>
        <taxon>Fungi</taxon>
        <taxon>Dikarya</taxon>
        <taxon>Basidiomycota</taxon>
        <taxon>Agaricomycotina</taxon>
        <taxon>Agaricomycetes</taxon>
        <taxon>Agaricomycetidae</taxon>
        <taxon>Agaricales</taxon>
        <taxon>Marasmiineae</taxon>
        <taxon>Physalacriaceae</taxon>
        <taxon>Armillaria</taxon>
    </lineage>
</organism>
<feature type="non-terminal residue" evidence="1">
    <location>
        <position position="1"/>
    </location>
</feature>
<dbReference type="STRING" id="47427.A0A2H3CSA3"/>
<gene>
    <name evidence="1" type="ORF">ARMGADRAFT_864472</name>
</gene>
<keyword evidence="2" id="KW-1185">Reference proteome</keyword>
<dbReference type="EMBL" id="KZ293687">
    <property type="protein sequence ID" value="PBK85949.1"/>
    <property type="molecule type" value="Genomic_DNA"/>
</dbReference>
<reference evidence="2" key="1">
    <citation type="journal article" date="2017" name="Nat. Ecol. Evol.">
        <title>Genome expansion and lineage-specific genetic innovations in the forest pathogenic fungi Armillaria.</title>
        <authorList>
            <person name="Sipos G."/>
            <person name="Prasanna A.N."/>
            <person name="Walter M.C."/>
            <person name="O'Connor E."/>
            <person name="Balint B."/>
            <person name="Krizsan K."/>
            <person name="Kiss B."/>
            <person name="Hess J."/>
            <person name="Varga T."/>
            <person name="Slot J."/>
            <person name="Riley R."/>
            <person name="Boka B."/>
            <person name="Rigling D."/>
            <person name="Barry K."/>
            <person name="Lee J."/>
            <person name="Mihaltcheva S."/>
            <person name="LaButti K."/>
            <person name="Lipzen A."/>
            <person name="Waldron R."/>
            <person name="Moloney N.M."/>
            <person name="Sperisen C."/>
            <person name="Kredics L."/>
            <person name="Vagvoelgyi C."/>
            <person name="Patrignani A."/>
            <person name="Fitzpatrick D."/>
            <person name="Nagy I."/>
            <person name="Doyle S."/>
            <person name="Anderson J.B."/>
            <person name="Grigoriev I.V."/>
            <person name="Gueldener U."/>
            <person name="Muensterkoetter M."/>
            <person name="Nagy L.G."/>
        </authorList>
    </citation>
    <scope>NUCLEOTIDE SEQUENCE [LARGE SCALE GENOMIC DNA]</scope>
    <source>
        <strain evidence="2">Ar21-2</strain>
    </source>
</reference>